<protein>
    <submittedName>
        <fullName evidence="1">(northern house mosquito) hypothetical protein</fullName>
    </submittedName>
</protein>
<reference evidence="1" key="1">
    <citation type="submission" date="2021-05" db="EMBL/GenBank/DDBJ databases">
        <authorList>
            <person name="Alioto T."/>
            <person name="Alioto T."/>
            <person name="Gomez Garrido J."/>
        </authorList>
    </citation>
    <scope>NUCLEOTIDE SEQUENCE</scope>
</reference>
<dbReference type="EMBL" id="HBUE01020045">
    <property type="protein sequence ID" value="CAG6452105.1"/>
    <property type="molecule type" value="Transcribed_RNA"/>
</dbReference>
<dbReference type="AlphaFoldDB" id="A0A8D8A8X7"/>
<organism evidence="1">
    <name type="scientific">Culex pipiens</name>
    <name type="common">House mosquito</name>
    <dbReference type="NCBI Taxonomy" id="7175"/>
    <lineage>
        <taxon>Eukaryota</taxon>
        <taxon>Metazoa</taxon>
        <taxon>Ecdysozoa</taxon>
        <taxon>Arthropoda</taxon>
        <taxon>Hexapoda</taxon>
        <taxon>Insecta</taxon>
        <taxon>Pterygota</taxon>
        <taxon>Neoptera</taxon>
        <taxon>Endopterygota</taxon>
        <taxon>Diptera</taxon>
        <taxon>Nematocera</taxon>
        <taxon>Culicoidea</taxon>
        <taxon>Culicidae</taxon>
        <taxon>Culicinae</taxon>
        <taxon>Culicini</taxon>
        <taxon>Culex</taxon>
        <taxon>Culex</taxon>
    </lineage>
</organism>
<proteinExistence type="predicted"/>
<name>A0A8D8A8X7_CULPI</name>
<sequence length="113" mass="12908">MPNYAVCNNPFAHKSSYTKLMASDDTKNLCKYSKNLDKKFSGWLNTFAIFATQIPRISAESSCESVFKNATQISIDACENACVNRFYPFFKMCFPGMPSLERPIPQKCFFFLL</sequence>
<accession>A0A8D8A8X7</accession>
<evidence type="ECO:0000313" key="1">
    <source>
        <dbReference type="EMBL" id="CAG6452105.1"/>
    </source>
</evidence>